<dbReference type="Gene3D" id="3.40.50.1820">
    <property type="entry name" value="alpha/beta hydrolase"/>
    <property type="match status" value="1"/>
</dbReference>
<dbReference type="InterPro" id="IPR022742">
    <property type="entry name" value="Hydrolase_4"/>
</dbReference>
<dbReference type="InterPro" id="IPR029058">
    <property type="entry name" value="AB_hydrolase_fold"/>
</dbReference>
<dbReference type="PANTHER" id="PTHR43798:SF33">
    <property type="entry name" value="HYDROLASE, PUTATIVE (AFU_ORTHOLOGUE AFUA_2G14860)-RELATED"/>
    <property type="match status" value="1"/>
</dbReference>
<dbReference type="EMBL" id="CP024199">
    <property type="protein sequence ID" value="AUG54758.1"/>
    <property type="molecule type" value="Genomic_DNA"/>
</dbReference>
<feature type="domain" description="Serine aminopeptidase S33" evidence="2">
    <location>
        <begin position="532"/>
        <end position="755"/>
    </location>
</feature>
<reference evidence="3 4" key="1">
    <citation type="submission" date="2017-10" db="EMBL/GenBank/DDBJ databases">
        <title>Biodiversity and function of Thalassospira species in the particle-attached aromatic-hydrocarbon-degrading consortia from the surface seawater of the China South Sea.</title>
        <authorList>
            <person name="Dong C."/>
            <person name="Liu R."/>
            <person name="Shao Z."/>
        </authorList>
    </citation>
    <scope>NUCLEOTIDE SEQUENCE [LARGE SCALE GENOMIC DNA]</scope>
    <source>
        <strain evidence="3 4">CSC3H3</strain>
    </source>
</reference>
<dbReference type="InterPro" id="IPR050266">
    <property type="entry name" value="AB_hydrolase_sf"/>
</dbReference>
<feature type="region of interest" description="Disordered" evidence="1">
    <location>
        <begin position="858"/>
        <end position="879"/>
    </location>
</feature>
<evidence type="ECO:0000259" key="2">
    <source>
        <dbReference type="Pfam" id="PF12146"/>
    </source>
</evidence>
<dbReference type="SUPFAM" id="SSF53474">
    <property type="entry name" value="alpha/beta-Hydrolases"/>
    <property type="match status" value="1"/>
</dbReference>
<dbReference type="PANTHER" id="PTHR43798">
    <property type="entry name" value="MONOACYLGLYCEROL LIPASE"/>
    <property type="match status" value="1"/>
</dbReference>
<organism evidence="3 4">
    <name type="scientific">Thalassospira marina</name>
    <dbReference type="NCBI Taxonomy" id="2048283"/>
    <lineage>
        <taxon>Bacteria</taxon>
        <taxon>Pseudomonadati</taxon>
        <taxon>Pseudomonadota</taxon>
        <taxon>Alphaproteobacteria</taxon>
        <taxon>Rhodospirillales</taxon>
        <taxon>Thalassospiraceae</taxon>
        <taxon>Thalassospira</taxon>
    </lineage>
</organism>
<evidence type="ECO:0000313" key="3">
    <source>
        <dbReference type="EMBL" id="AUG54758.1"/>
    </source>
</evidence>
<dbReference type="Pfam" id="PF12146">
    <property type="entry name" value="Hydrolase_4"/>
    <property type="match status" value="1"/>
</dbReference>
<sequence>MTPDFKQIEQEQFAIHPAACEWTMRAMSVLRNRVDINIKLHGEREHIAQGDIFMFNHFARFETFIPQYLIALETGVYCRSVASSEFFVEDNALSKYLRALGGVPNNYARLLPFLAEEILRGGKVVIFPEGGMVKDRRVMTDESPFIGRRPDYSIYSRSADQRRAHHTGAAVLALGLDGFKTGLSWLIEHGHPDEILRWADILGTSTDQLRTAIAKPTLMFPANITFHPLRVDQNLLARGAEMFMGGLSPKMAEELIIEGNLILKRTDMDIRLGDPVYPHERFNWLDQRLLGRIVRHAKTVDDLFRPARDLPRLGDRVIQNTLTRHVHPLRDQCMAVMYSNITLNVSHLAARLMKMMLADGETEVDIDRFDKTIYLAIKNVQQATNVHLHRGILNPAAYIGIFDHKCPQIRQFIDSAVQLGLIERRDGKYCFLPKLQAEAGFDQIRMDNPVMVYANEMAPIQAAWDALKAARKQIGKIKPAEFARLRFDDEMRAWQWNWQKFHRPQFATINDQETATLSGAPYLHLPEPSRHSKTGILVVHGFLASPAELRNVGDHLATQGHAVLGVRLSGHGTSPHDLQTRNWQDWLASVQRGYDILSAFCDRVVIVGFSTGAALSAIFAASHPPRLAGLLMASAPLKFRNRNLMFVPLLYGANKLMGWVPNAGEMLGFRPNQSEHPETNYRHIPINGLYHLRRAVAEMNDRLAHIDIPVLILQADNDQIVDPVSANMIARRLTGTINKTVRMLESDRHGVLNENIGDALDQVAEFVRQSEDFTLPDRPEAAIGAAALPMPGSEVDETAILLRDDADENLPIADTEANTDGAETSEANSPLLSARDKSLAILARAGFGKLAVKKDIEAEPALPDEPAQKPTDLSPAQPE</sequence>
<name>A0ABM6QE00_9PROT</name>
<keyword evidence="4" id="KW-1185">Reference proteome</keyword>
<proteinExistence type="predicted"/>
<dbReference type="GO" id="GO:0016787">
    <property type="term" value="F:hydrolase activity"/>
    <property type="evidence" value="ECO:0007669"/>
    <property type="project" value="UniProtKB-KW"/>
</dbReference>
<keyword evidence="3" id="KW-0378">Hydrolase</keyword>
<accession>A0ABM6QE00</accession>
<evidence type="ECO:0000313" key="4">
    <source>
        <dbReference type="Proteomes" id="UP000233458"/>
    </source>
</evidence>
<evidence type="ECO:0000256" key="1">
    <source>
        <dbReference type="SAM" id="MobiDB-lite"/>
    </source>
</evidence>
<dbReference type="RefSeq" id="WP_101285978.1">
    <property type="nucleotide sequence ID" value="NZ_CP024199.1"/>
</dbReference>
<protein>
    <submittedName>
        <fullName evidence="3">Alpha/beta hydrolase</fullName>
    </submittedName>
</protein>
<dbReference type="Proteomes" id="UP000233458">
    <property type="component" value="Chromosome"/>
</dbReference>
<gene>
    <name evidence="3" type="ORF">CSC3H3_20060</name>
</gene>